<evidence type="ECO:0000256" key="3">
    <source>
        <dbReference type="ARBA" id="ARBA00022679"/>
    </source>
</evidence>
<evidence type="ECO:0000259" key="5">
    <source>
        <dbReference type="Pfam" id="PF00535"/>
    </source>
</evidence>
<proteinExistence type="inferred from homology"/>
<protein>
    <submittedName>
        <fullName evidence="7">Glycosyltransferase</fullName>
    </submittedName>
</protein>
<evidence type="ECO:0000259" key="6">
    <source>
        <dbReference type="Pfam" id="PF02709"/>
    </source>
</evidence>
<feature type="domain" description="Glycosyltransferase 2-like" evidence="5">
    <location>
        <begin position="10"/>
        <end position="139"/>
    </location>
</feature>
<dbReference type="SUPFAM" id="SSF53448">
    <property type="entry name" value="Nucleotide-diphospho-sugar transferases"/>
    <property type="match status" value="1"/>
</dbReference>
<dbReference type="GO" id="GO:0016757">
    <property type="term" value="F:glycosyltransferase activity"/>
    <property type="evidence" value="ECO:0007669"/>
    <property type="project" value="UniProtKB-KW"/>
</dbReference>
<comment type="similarity">
    <text evidence="1">Belongs to the glycosyltransferase 2 family.</text>
</comment>
<dbReference type="InterPro" id="IPR027791">
    <property type="entry name" value="Galactosyl_T_C"/>
</dbReference>
<name>A0A432M769_9GAMM</name>
<keyword evidence="4" id="KW-0812">Transmembrane</keyword>
<sequence>MNSLPNDTVSVVIPSRNASAQTARTVHALLNQVLPAGFALEIIVVDDGSTDGAAERLGSEFGTRIKLIRHARNAGRSAARNTGAREASGRILLVLDCDCTPGSTDYLKKLLRDIARNRVHIGEVRYKGNGFWPIYQRLGASRRLREHKAGEPGALSTANMLLERDTLLQLGGYDEGYRYYGFEDRDLLLRLHAAGISTHLVSDASVIHSDPTHLSLLMAKNKEAAWRTAPRFRTRHPQAYGRLGQSHMDIAIHPVLTCLGAAVGLLLLPAAGIGERLVQCKALPLRARVVLTRCFLASAFCLGSIKTWHSPRHQ</sequence>
<accession>A0A432M769</accession>
<keyword evidence="3 7" id="KW-0808">Transferase</keyword>
<dbReference type="Proteomes" id="UP000274358">
    <property type="component" value="Unassembled WGS sequence"/>
</dbReference>
<keyword evidence="8" id="KW-1185">Reference proteome</keyword>
<gene>
    <name evidence="7" type="ORF">EKH80_08510</name>
</gene>
<keyword evidence="4" id="KW-0472">Membrane</keyword>
<dbReference type="AlphaFoldDB" id="A0A432M769"/>
<dbReference type="Gene3D" id="3.90.550.10">
    <property type="entry name" value="Spore Coat Polysaccharide Biosynthesis Protein SpsA, Chain A"/>
    <property type="match status" value="1"/>
</dbReference>
<dbReference type="InterPro" id="IPR001173">
    <property type="entry name" value="Glyco_trans_2-like"/>
</dbReference>
<evidence type="ECO:0000313" key="7">
    <source>
        <dbReference type="EMBL" id="RUL76743.1"/>
    </source>
</evidence>
<organism evidence="7 8">
    <name type="scientific">Dyella choica</name>
    <dbReference type="NCBI Taxonomy" id="1927959"/>
    <lineage>
        <taxon>Bacteria</taxon>
        <taxon>Pseudomonadati</taxon>
        <taxon>Pseudomonadota</taxon>
        <taxon>Gammaproteobacteria</taxon>
        <taxon>Lysobacterales</taxon>
        <taxon>Rhodanobacteraceae</taxon>
        <taxon>Dyella</taxon>
    </lineage>
</organism>
<keyword evidence="2" id="KW-0328">Glycosyltransferase</keyword>
<reference evidence="7 8" key="1">
    <citation type="submission" date="2018-12" db="EMBL/GenBank/DDBJ databases">
        <title>Dyella dinghuensis sp. nov. DHOA06 and Dyella choica sp. nov. 4M-K27, isolated from forest soil.</title>
        <authorList>
            <person name="Qiu L.-H."/>
            <person name="Gao Z.-H."/>
        </authorList>
    </citation>
    <scope>NUCLEOTIDE SEQUENCE [LARGE SCALE GENOMIC DNA]</scope>
    <source>
        <strain evidence="7 8">4M-K27</strain>
    </source>
</reference>
<comment type="caution">
    <text evidence="7">The sequence shown here is derived from an EMBL/GenBank/DDBJ whole genome shotgun (WGS) entry which is preliminary data.</text>
</comment>
<dbReference type="Pfam" id="PF00535">
    <property type="entry name" value="Glycos_transf_2"/>
    <property type="match status" value="1"/>
</dbReference>
<feature type="domain" description="Galactosyltransferase C-terminal" evidence="6">
    <location>
        <begin position="158"/>
        <end position="201"/>
    </location>
</feature>
<feature type="transmembrane region" description="Helical" evidence="4">
    <location>
        <begin position="251"/>
        <end position="273"/>
    </location>
</feature>
<keyword evidence="4" id="KW-1133">Transmembrane helix</keyword>
<evidence type="ECO:0000256" key="4">
    <source>
        <dbReference type="SAM" id="Phobius"/>
    </source>
</evidence>
<dbReference type="PANTHER" id="PTHR43179:SF12">
    <property type="entry name" value="GALACTOFURANOSYLTRANSFERASE GLFT2"/>
    <property type="match status" value="1"/>
</dbReference>
<dbReference type="PANTHER" id="PTHR43179">
    <property type="entry name" value="RHAMNOSYLTRANSFERASE WBBL"/>
    <property type="match status" value="1"/>
</dbReference>
<dbReference type="InterPro" id="IPR029044">
    <property type="entry name" value="Nucleotide-diphossugar_trans"/>
</dbReference>
<evidence type="ECO:0000313" key="8">
    <source>
        <dbReference type="Proteomes" id="UP000274358"/>
    </source>
</evidence>
<evidence type="ECO:0000256" key="2">
    <source>
        <dbReference type="ARBA" id="ARBA00022676"/>
    </source>
</evidence>
<dbReference type="EMBL" id="RYYV01000005">
    <property type="protein sequence ID" value="RUL76743.1"/>
    <property type="molecule type" value="Genomic_DNA"/>
</dbReference>
<evidence type="ECO:0000256" key="1">
    <source>
        <dbReference type="ARBA" id="ARBA00006739"/>
    </source>
</evidence>
<dbReference type="Pfam" id="PF02709">
    <property type="entry name" value="Glyco_transf_7C"/>
    <property type="match status" value="1"/>
</dbReference>